<dbReference type="RefSeq" id="XP_015590209.1">
    <property type="nucleotide sequence ID" value="XM_015734723.2"/>
</dbReference>
<dbReference type="InterPro" id="IPR052632">
    <property type="entry name" value="MICOS_subunit_Mic19"/>
</dbReference>
<dbReference type="PANTHER" id="PTHR21588">
    <property type="entry name" value="COILED-COIL-HELIX-COILED-COIL-HELIX DOMAIN CONTAINING 6"/>
    <property type="match status" value="1"/>
</dbReference>
<dbReference type="Proteomes" id="UP000694920">
    <property type="component" value="Unplaced"/>
</dbReference>
<dbReference type="GO" id="GO:0007007">
    <property type="term" value="P:inner mitochondrial membrane organization"/>
    <property type="evidence" value="ECO:0007669"/>
    <property type="project" value="TreeGrafter"/>
</dbReference>
<accession>A0AAJ7FG59</accession>
<feature type="region of interest" description="Disordered" evidence="1">
    <location>
        <begin position="31"/>
        <end position="52"/>
    </location>
</feature>
<proteinExistence type="predicted"/>
<dbReference type="SUPFAM" id="SSF47072">
    <property type="entry name" value="Cysteine alpha-hairpin motif"/>
    <property type="match status" value="1"/>
</dbReference>
<evidence type="ECO:0000313" key="2">
    <source>
        <dbReference type="Proteomes" id="UP000694920"/>
    </source>
</evidence>
<dbReference type="PANTHER" id="PTHR21588:SF18">
    <property type="entry name" value="MICOS COMPLEX SUBUNIT MIC19"/>
    <property type="match status" value="1"/>
</dbReference>
<dbReference type="RefSeq" id="XP_015590210.1">
    <property type="nucleotide sequence ID" value="XM_015734724.2"/>
</dbReference>
<sequence>MGSGQSARKLTISNEEKVGVIKVSNAVVQRLQGSENTTGTQDVRSSHPPQPALAASQAQESQLATGYPVYYPEYTISALEMQQQKEKELNTQDQYWQRRLRNLERNHEKINQILDAEYRKAIEEFSDGQGGKRVSVKSTVVPCVGNSNKVLKCYQDHPKETLKCSNLVEDFYNCVDQHRTTLIASRC</sequence>
<gene>
    <name evidence="3 4 5" type="primary">LOC107265344</name>
</gene>
<dbReference type="KEGG" id="ccin:107265344"/>
<evidence type="ECO:0000313" key="5">
    <source>
        <dbReference type="RefSeq" id="XP_015590210.1"/>
    </source>
</evidence>
<evidence type="ECO:0000313" key="4">
    <source>
        <dbReference type="RefSeq" id="XP_015590209.1"/>
    </source>
</evidence>
<evidence type="ECO:0000256" key="1">
    <source>
        <dbReference type="SAM" id="MobiDB-lite"/>
    </source>
</evidence>
<reference evidence="3 4" key="1">
    <citation type="submission" date="2025-04" db="UniProtKB">
        <authorList>
            <consortium name="RefSeq"/>
        </authorList>
    </citation>
    <scope>IDENTIFICATION</scope>
</reference>
<evidence type="ECO:0000313" key="3">
    <source>
        <dbReference type="RefSeq" id="XP_015590208.1"/>
    </source>
</evidence>
<keyword evidence="2" id="KW-1185">Reference proteome</keyword>
<dbReference type="GO" id="GO:0061617">
    <property type="term" value="C:MICOS complex"/>
    <property type="evidence" value="ECO:0007669"/>
    <property type="project" value="TreeGrafter"/>
</dbReference>
<dbReference type="AlphaFoldDB" id="A0AAJ7FG59"/>
<protein>
    <submittedName>
        <fullName evidence="3 4">MICOS complex subunit MIC19</fullName>
    </submittedName>
</protein>
<dbReference type="CTD" id="54927"/>
<name>A0AAJ7FG59_CEPCN</name>
<organism evidence="2 4">
    <name type="scientific">Cephus cinctus</name>
    <name type="common">Wheat stem sawfly</name>
    <dbReference type="NCBI Taxonomy" id="211228"/>
    <lineage>
        <taxon>Eukaryota</taxon>
        <taxon>Metazoa</taxon>
        <taxon>Ecdysozoa</taxon>
        <taxon>Arthropoda</taxon>
        <taxon>Hexapoda</taxon>
        <taxon>Insecta</taxon>
        <taxon>Pterygota</taxon>
        <taxon>Neoptera</taxon>
        <taxon>Endopterygota</taxon>
        <taxon>Hymenoptera</taxon>
        <taxon>Cephoidea</taxon>
        <taxon>Cephidae</taxon>
        <taxon>Cephus</taxon>
    </lineage>
</organism>
<dbReference type="InterPro" id="IPR009069">
    <property type="entry name" value="Cys_alpha_HP_mot_SF"/>
</dbReference>
<dbReference type="RefSeq" id="XP_015590208.1">
    <property type="nucleotide sequence ID" value="XM_015734722.2"/>
</dbReference>
<feature type="compositionally biased region" description="Polar residues" evidence="1">
    <location>
        <begin position="31"/>
        <end position="43"/>
    </location>
</feature>
<dbReference type="GeneID" id="107265344"/>